<dbReference type="EMBL" id="BGPR01012185">
    <property type="protein sequence ID" value="GBN54957.1"/>
    <property type="molecule type" value="Genomic_DNA"/>
</dbReference>
<organism evidence="1 2">
    <name type="scientific">Araneus ventricosus</name>
    <name type="common">Orbweaver spider</name>
    <name type="synonym">Epeira ventricosa</name>
    <dbReference type="NCBI Taxonomy" id="182803"/>
    <lineage>
        <taxon>Eukaryota</taxon>
        <taxon>Metazoa</taxon>
        <taxon>Ecdysozoa</taxon>
        <taxon>Arthropoda</taxon>
        <taxon>Chelicerata</taxon>
        <taxon>Arachnida</taxon>
        <taxon>Araneae</taxon>
        <taxon>Araneomorphae</taxon>
        <taxon>Entelegynae</taxon>
        <taxon>Araneoidea</taxon>
        <taxon>Araneidae</taxon>
        <taxon>Araneus</taxon>
    </lineage>
</organism>
<reference evidence="1 2" key="1">
    <citation type="journal article" date="2019" name="Sci. Rep.">
        <title>Orb-weaving spider Araneus ventricosus genome elucidates the spidroin gene catalogue.</title>
        <authorList>
            <person name="Kono N."/>
            <person name="Nakamura H."/>
            <person name="Ohtoshi R."/>
            <person name="Moran D.A.P."/>
            <person name="Shinohara A."/>
            <person name="Yoshida Y."/>
            <person name="Fujiwara M."/>
            <person name="Mori M."/>
            <person name="Tomita M."/>
            <person name="Arakawa K."/>
        </authorList>
    </citation>
    <scope>NUCLEOTIDE SEQUENCE [LARGE SCALE GENOMIC DNA]</scope>
</reference>
<gene>
    <name evidence="1" type="ORF">AVEN_80118_1</name>
</gene>
<evidence type="ECO:0000313" key="2">
    <source>
        <dbReference type="Proteomes" id="UP000499080"/>
    </source>
</evidence>
<sequence>MIGEDLQKFSGSRVMRIITIGRLPIRNLPNIENPPFLVINNTLIVIGFDEMMQQNMKTMTMKGVRREITIGPGNSSSPSDFNVQSGPNVSIIHLNDLSKEYLKGAKRVTRNRKFTKKA</sequence>
<keyword evidence="2" id="KW-1185">Reference proteome</keyword>
<name>A0A4Y2PXG8_ARAVE</name>
<proteinExistence type="predicted"/>
<evidence type="ECO:0000313" key="1">
    <source>
        <dbReference type="EMBL" id="GBN54957.1"/>
    </source>
</evidence>
<comment type="caution">
    <text evidence="1">The sequence shown here is derived from an EMBL/GenBank/DDBJ whole genome shotgun (WGS) entry which is preliminary data.</text>
</comment>
<protein>
    <submittedName>
        <fullName evidence="1">Uncharacterized protein</fullName>
    </submittedName>
</protein>
<dbReference type="AlphaFoldDB" id="A0A4Y2PXG8"/>
<dbReference type="Proteomes" id="UP000499080">
    <property type="component" value="Unassembled WGS sequence"/>
</dbReference>
<accession>A0A4Y2PXG8</accession>